<evidence type="ECO:0000259" key="4">
    <source>
        <dbReference type="PROSITE" id="PS50110"/>
    </source>
</evidence>
<feature type="domain" description="HTH LytTR-type" evidence="5">
    <location>
        <begin position="131"/>
        <end position="229"/>
    </location>
</feature>
<sequence>MIHIAIVEDEVDYAVMLEELIQRYAQESEQTIRVSRFADGDEIVEGYTHKYDIILLDVEMKYMDGMTAAEEIRRQDPEVTLMFITNTPQYAVRGYAVDAVDYILKPVSYFALSQRLGRAIARMQKRQKRYIAISVRGGVVKLDVDSIHYIESQGHNLLFHTESGEYVTSGTMKEVEERLDDAHFFRCNKGYLVNLEHVDGIQDGCALIKGRALLISRGRKNDFMQALTNYMGEVI</sequence>
<keyword evidence="6" id="KW-0238">DNA-binding</keyword>
<dbReference type="PROSITE" id="PS50930">
    <property type="entry name" value="HTH_LYTTR"/>
    <property type="match status" value="1"/>
</dbReference>
<dbReference type="AlphaFoldDB" id="A0A948T2B3"/>
<dbReference type="PANTHER" id="PTHR37299:SF1">
    <property type="entry name" value="STAGE 0 SPORULATION PROTEIN A HOMOLOG"/>
    <property type="match status" value="1"/>
</dbReference>
<feature type="domain" description="Response regulatory" evidence="4">
    <location>
        <begin position="3"/>
        <end position="120"/>
    </location>
</feature>
<evidence type="ECO:0000259" key="5">
    <source>
        <dbReference type="PROSITE" id="PS50930"/>
    </source>
</evidence>
<name>A0A948T2B3_9FIRM</name>
<dbReference type="GO" id="GO:0003677">
    <property type="term" value="F:DNA binding"/>
    <property type="evidence" value="ECO:0007669"/>
    <property type="project" value="UniProtKB-KW"/>
</dbReference>
<dbReference type="SMART" id="SM00850">
    <property type="entry name" value="LytTR"/>
    <property type="match status" value="1"/>
</dbReference>
<dbReference type="Pfam" id="PF00072">
    <property type="entry name" value="Response_reg"/>
    <property type="match status" value="1"/>
</dbReference>
<evidence type="ECO:0000256" key="3">
    <source>
        <dbReference type="PROSITE-ProRule" id="PRU00169"/>
    </source>
</evidence>
<evidence type="ECO:0000313" key="7">
    <source>
        <dbReference type="Proteomes" id="UP000713596"/>
    </source>
</evidence>
<dbReference type="EMBL" id="JAHLFP010000023">
    <property type="protein sequence ID" value="MBU3805921.1"/>
    <property type="molecule type" value="Genomic_DNA"/>
</dbReference>
<evidence type="ECO:0000256" key="1">
    <source>
        <dbReference type="ARBA" id="ARBA00018672"/>
    </source>
</evidence>
<dbReference type="InterPro" id="IPR046947">
    <property type="entry name" value="LytR-like"/>
</dbReference>
<dbReference type="PANTHER" id="PTHR37299">
    <property type="entry name" value="TRANSCRIPTIONAL REGULATOR-RELATED"/>
    <property type="match status" value="1"/>
</dbReference>
<evidence type="ECO:0000313" key="6">
    <source>
        <dbReference type="EMBL" id="MBU3805921.1"/>
    </source>
</evidence>
<dbReference type="Pfam" id="PF04397">
    <property type="entry name" value="LytTR"/>
    <property type="match status" value="1"/>
</dbReference>
<evidence type="ECO:0000256" key="2">
    <source>
        <dbReference type="ARBA" id="ARBA00024867"/>
    </source>
</evidence>
<dbReference type="GO" id="GO:0000156">
    <property type="term" value="F:phosphorelay response regulator activity"/>
    <property type="evidence" value="ECO:0007669"/>
    <property type="project" value="InterPro"/>
</dbReference>
<comment type="function">
    <text evidence="2">May play the central regulatory role in sporulation. It may be an element of the effector pathway responsible for the activation of sporulation genes in response to nutritional stress. Spo0A may act in concert with spo0H (a sigma factor) to control the expression of some genes that are critical to the sporulation process.</text>
</comment>
<proteinExistence type="predicted"/>
<dbReference type="Proteomes" id="UP000713596">
    <property type="component" value="Unassembled WGS sequence"/>
</dbReference>
<dbReference type="PROSITE" id="PS50110">
    <property type="entry name" value="RESPONSE_REGULATORY"/>
    <property type="match status" value="1"/>
</dbReference>
<feature type="modified residue" description="4-aspartylphosphate" evidence="3">
    <location>
        <position position="57"/>
    </location>
</feature>
<reference evidence="6" key="2">
    <citation type="submission" date="2021-04" db="EMBL/GenBank/DDBJ databases">
        <authorList>
            <person name="Gilroy R."/>
        </authorList>
    </citation>
    <scope>NUCLEOTIDE SEQUENCE</scope>
    <source>
        <strain evidence="6">B5_2728</strain>
    </source>
</reference>
<dbReference type="Gene3D" id="2.40.50.1020">
    <property type="entry name" value="LytTr DNA-binding domain"/>
    <property type="match status" value="1"/>
</dbReference>
<dbReference type="InterPro" id="IPR007492">
    <property type="entry name" value="LytTR_DNA-bd_dom"/>
</dbReference>
<comment type="caution">
    <text evidence="6">The sequence shown here is derived from an EMBL/GenBank/DDBJ whole genome shotgun (WGS) entry which is preliminary data.</text>
</comment>
<gene>
    <name evidence="6" type="ORF">H9882_03400</name>
</gene>
<keyword evidence="3" id="KW-0597">Phosphoprotein</keyword>
<dbReference type="InterPro" id="IPR011006">
    <property type="entry name" value="CheY-like_superfamily"/>
</dbReference>
<dbReference type="SUPFAM" id="SSF52172">
    <property type="entry name" value="CheY-like"/>
    <property type="match status" value="1"/>
</dbReference>
<dbReference type="SMART" id="SM00448">
    <property type="entry name" value="REC"/>
    <property type="match status" value="1"/>
</dbReference>
<dbReference type="Gene3D" id="3.40.50.2300">
    <property type="match status" value="1"/>
</dbReference>
<accession>A0A948T2B3</accession>
<dbReference type="InterPro" id="IPR001789">
    <property type="entry name" value="Sig_transdc_resp-reg_receiver"/>
</dbReference>
<reference evidence="6" key="1">
    <citation type="journal article" date="2021" name="PeerJ">
        <title>Extensive microbial diversity within the chicken gut microbiome revealed by metagenomics and culture.</title>
        <authorList>
            <person name="Gilroy R."/>
            <person name="Ravi A."/>
            <person name="Getino M."/>
            <person name="Pursley I."/>
            <person name="Horton D.L."/>
            <person name="Alikhan N.F."/>
            <person name="Baker D."/>
            <person name="Gharbi K."/>
            <person name="Hall N."/>
            <person name="Watson M."/>
            <person name="Adriaenssens E.M."/>
            <person name="Foster-Nyarko E."/>
            <person name="Jarju S."/>
            <person name="Secka A."/>
            <person name="Antonio M."/>
            <person name="Oren A."/>
            <person name="Chaudhuri R.R."/>
            <person name="La Ragione R."/>
            <person name="Hildebrand F."/>
            <person name="Pallen M.J."/>
        </authorList>
    </citation>
    <scope>NUCLEOTIDE SEQUENCE</scope>
    <source>
        <strain evidence="6">B5_2728</strain>
    </source>
</reference>
<organism evidence="6 7">
    <name type="scientific">Candidatus Allofournierella pullistercoris</name>
    <dbReference type="NCBI Taxonomy" id="2838597"/>
    <lineage>
        <taxon>Bacteria</taxon>
        <taxon>Bacillati</taxon>
        <taxon>Bacillota</taxon>
        <taxon>Clostridia</taxon>
        <taxon>Eubacteriales</taxon>
        <taxon>Oscillospiraceae</taxon>
        <taxon>Allofournierella</taxon>
    </lineage>
</organism>
<protein>
    <recommendedName>
        <fullName evidence="1">Stage 0 sporulation protein A homolog</fullName>
    </recommendedName>
</protein>